<dbReference type="InterPro" id="IPR013815">
    <property type="entry name" value="ATP_grasp_subdomain_1"/>
</dbReference>
<feature type="domain" description="PEP-utilising enzyme mobile" evidence="2">
    <location>
        <begin position="746"/>
        <end position="816"/>
    </location>
</feature>
<dbReference type="Pfam" id="PF00391">
    <property type="entry name" value="PEP-utilizers"/>
    <property type="match status" value="1"/>
</dbReference>
<dbReference type="AlphaFoldDB" id="Z9JWL4"/>
<dbReference type="Gene3D" id="3.30.1490.20">
    <property type="entry name" value="ATP-grasp fold, A domain"/>
    <property type="match status" value="1"/>
</dbReference>
<dbReference type="Pfam" id="PF01326">
    <property type="entry name" value="PPDK_N"/>
    <property type="match status" value="1"/>
</dbReference>
<dbReference type="eggNOG" id="COG0574">
    <property type="taxonomic scope" value="Bacteria"/>
</dbReference>
<feature type="region of interest" description="Disordered" evidence="1">
    <location>
        <begin position="575"/>
        <end position="601"/>
    </location>
</feature>
<dbReference type="HOGENOM" id="CLU_005950_0_0_11"/>
<dbReference type="SUPFAM" id="SSF56059">
    <property type="entry name" value="Glutathione synthetase ATP-binding domain-like"/>
    <property type="match status" value="1"/>
</dbReference>
<dbReference type="PANTHER" id="PTHR43615">
    <property type="entry name" value="PHOSPHOENOLPYRUVATE SYNTHASE-RELATED"/>
    <property type="match status" value="1"/>
</dbReference>
<reference evidence="4 5" key="1">
    <citation type="submission" date="2014-02" db="EMBL/GenBank/DDBJ databases">
        <title>Genome sequence of Brachybacterium phenoliresistens strain W13A50.</title>
        <authorList>
            <person name="Wang X."/>
        </authorList>
    </citation>
    <scope>NUCLEOTIDE SEQUENCE [LARGE SCALE GENOMIC DNA]</scope>
    <source>
        <strain evidence="4 5">W13A50</strain>
    </source>
</reference>
<evidence type="ECO:0000259" key="3">
    <source>
        <dbReference type="Pfam" id="PF01326"/>
    </source>
</evidence>
<organism evidence="4 5">
    <name type="scientific">Brachybacterium phenoliresistens</name>
    <dbReference type="NCBI Taxonomy" id="396014"/>
    <lineage>
        <taxon>Bacteria</taxon>
        <taxon>Bacillati</taxon>
        <taxon>Actinomycetota</taxon>
        <taxon>Actinomycetes</taxon>
        <taxon>Micrococcales</taxon>
        <taxon>Dermabacteraceae</taxon>
        <taxon>Brachybacterium</taxon>
    </lineage>
</organism>
<dbReference type="Proteomes" id="UP000023067">
    <property type="component" value="Unassembled WGS sequence"/>
</dbReference>
<dbReference type="InterPro" id="IPR008279">
    <property type="entry name" value="PEP-util_enz_mobile_dom"/>
</dbReference>
<accession>Z9JWL4</accession>
<dbReference type="InterPro" id="IPR002192">
    <property type="entry name" value="PPDK_AMP/ATP-bd"/>
</dbReference>
<gene>
    <name evidence="4" type="ORF">BF93_07070</name>
</gene>
<dbReference type="RefSeq" id="WP_038370245.1">
    <property type="nucleotide sequence ID" value="NZ_BAAAOW010000001.1"/>
</dbReference>
<evidence type="ECO:0000313" key="4">
    <source>
        <dbReference type="EMBL" id="EWS82775.1"/>
    </source>
</evidence>
<comment type="caution">
    <text evidence="4">The sequence shown here is derived from an EMBL/GenBank/DDBJ whole genome shotgun (WGS) entry which is preliminary data.</text>
</comment>
<evidence type="ECO:0000259" key="2">
    <source>
        <dbReference type="Pfam" id="PF00391"/>
    </source>
</evidence>
<dbReference type="EMBL" id="JDYK01000002">
    <property type="protein sequence ID" value="EWS82775.1"/>
    <property type="molecule type" value="Genomic_DNA"/>
</dbReference>
<dbReference type="STRING" id="396014.BF93_07070"/>
<evidence type="ECO:0000256" key="1">
    <source>
        <dbReference type="SAM" id="MobiDB-lite"/>
    </source>
</evidence>
<sequence>MTAPSPPSPPGRSSVLPLSALGAGDLDRAGGKAANLGELLRAGLPVPPGAVITTDAYVAAAHRAGLDALLADPAAPPSALRRALEDAPIAADLDREIRSAYQGLRGPGEDEARVAVRSSATAEDLPGAAFAGQQDTVLDVRGEEEVLAAVRRCWASLWTDRAVSYRRERGIDPHEVRIAVILQRMVPARWAGVAFTADPVTGARDRLVIDAVPGLGEAVVSGAVTAEHLVVGPAGRVLSRTPGRDPATGAVPAALPHEVLTALLPLARRIDEHFGRPQDIEWAADGSGVQITQARPMTALPPPSVPLSPAQRLQCSVLLEFLPVRPYPLDVTTQIAHGPARMMQGIARFYGVEGLFAGFLREEDGVAVQLLPARARPTARLLATPAKLAARIRRFDPAVWARDPRQQEFLAEIAALEDLDLAALDWQSLLAVPPRAFATLETCRDLRIDYLPGSAAAVARLALLALLLGEHALIADLLGGARTRTADADRALEELADAVRADPALTERMIAARSPEELVRLAADRGHPLLQDGLARFLEEFGRRETTSSMLVSTPTLDECPEIVLGMVRANLARPRDATPRASRSRAARSRLLAHPGLRGPRAADRADRWIRAAQAGVAFREDSHFHFTAALPTLRRALRESGRRLAAAGVLEDPEDVLHLRWEEISAIPAPESLPEARCRELRRAVRRRAARRAELEGVPMLDAARVFPSRGGPGALATGMPSGAGIATGPARIIRGPEDFARLQDGDVLVCPFTNPAWTPLFLRAAAVVVDAGSPGSHAAIVAREQGIPSVTATGTGTRLIEDGALVTVDGTHGRVTPAAGS</sequence>
<dbReference type="PANTHER" id="PTHR43615:SF1">
    <property type="entry name" value="PPDK_N DOMAIN-CONTAINING PROTEIN"/>
    <property type="match status" value="1"/>
</dbReference>
<dbReference type="InterPro" id="IPR051549">
    <property type="entry name" value="PEP_Utilizing_Enz"/>
</dbReference>
<dbReference type="OrthoDB" id="9765468at2"/>
<feature type="domain" description="Pyruvate phosphate dikinase AMP/ATP-binding" evidence="3">
    <location>
        <begin position="27"/>
        <end position="300"/>
    </location>
</feature>
<dbReference type="GO" id="GO:0016301">
    <property type="term" value="F:kinase activity"/>
    <property type="evidence" value="ECO:0007669"/>
    <property type="project" value="InterPro"/>
</dbReference>
<proteinExistence type="predicted"/>
<dbReference type="Gene3D" id="3.30.470.20">
    <property type="entry name" value="ATP-grasp fold, B domain"/>
    <property type="match status" value="1"/>
</dbReference>
<keyword evidence="4" id="KW-0670">Pyruvate</keyword>
<name>Z9JWL4_9MICO</name>
<protein>
    <submittedName>
        <fullName evidence="4">Phosphoenolpyruvate synthase</fullName>
    </submittedName>
</protein>
<evidence type="ECO:0000313" key="5">
    <source>
        <dbReference type="Proteomes" id="UP000023067"/>
    </source>
</evidence>
<dbReference type="SUPFAM" id="SSF52009">
    <property type="entry name" value="Phosphohistidine domain"/>
    <property type="match status" value="1"/>
</dbReference>
<dbReference type="eggNOG" id="COG3848">
    <property type="taxonomic scope" value="Bacteria"/>
</dbReference>
<keyword evidence="5" id="KW-1185">Reference proteome</keyword>
<dbReference type="InterPro" id="IPR036637">
    <property type="entry name" value="Phosphohistidine_dom_sf"/>
</dbReference>
<dbReference type="PATRIC" id="fig|396014.3.peg.404"/>
<dbReference type="Gene3D" id="3.50.30.10">
    <property type="entry name" value="Phosphohistidine domain"/>
    <property type="match status" value="1"/>
</dbReference>
<dbReference type="GO" id="GO:0005524">
    <property type="term" value="F:ATP binding"/>
    <property type="evidence" value="ECO:0007669"/>
    <property type="project" value="InterPro"/>
</dbReference>